<comment type="similarity">
    <text evidence="1">Belongs to the UPF0311 family.</text>
</comment>
<evidence type="ECO:0000313" key="3">
    <source>
        <dbReference type="Proteomes" id="UP001597237"/>
    </source>
</evidence>
<accession>A0ABW4MVJ9</accession>
<evidence type="ECO:0000313" key="2">
    <source>
        <dbReference type="EMBL" id="MFD1781905.1"/>
    </source>
</evidence>
<proteinExistence type="inferred from homology"/>
<dbReference type="PANTHER" id="PTHR37315">
    <property type="entry name" value="UPF0311 PROTEIN BLR7842"/>
    <property type="match status" value="1"/>
</dbReference>
<comment type="caution">
    <text evidence="2">The sequence shown here is derived from an EMBL/GenBank/DDBJ whole genome shotgun (WGS) entry which is preliminary data.</text>
</comment>
<gene>
    <name evidence="2" type="ORF">ACFSC0_00730</name>
</gene>
<sequence length="149" mass="15769">MAIEGGAYEVPRAELAFTIHVQVGALEQIGPVPGGAARVIPITGGTFEGPRLRGEVIPGGADWQLTRPDGVTELRAHYGLKCDDGTIVQVNNRCLVVRTEAGARLIRSVLTLEAPEGPHDWLNKAVFVGTLNAPGDEAAPVVIRAFQIV</sequence>
<protein>
    <recommendedName>
        <fullName evidence="1">UPF0311 protein ACFSC0_00730</fullName>
    </recommendedName>
</protein>
<dbReference type="Pfam" id="PF11578">
    <property type="entry name" value="DUF3237"/>
    <property type="match status" value="1"/>
</dbReference>
<dbReference type="RefSeq" id="WP_377281262.1">
    <property type="nucleotide sequence ID" value="NZ_JBHRSI010000003.1"/>
</dbReference>
<dbReference type="InterPro" id="IPR020915">
    <property type="entry name" value="UPF0311"/>
</dbReference>
<reference evidence="3" key="1">
    <citation type="journal article" date="2019" name="Int. J. Syst. Evol. Microbiol.">
        <title>The Global Catalogue of Microorganisms (GCM) 10K type strain sequencing project: providing services to taxonomists for standard genome sequencing and annotation.</title>
        <authorList>
            <consortium name="The Broad Institute Genomics Platform"/>
            <consortium name="The Broad Institute Genome Sequencing Center for Infectious Disease"/>
            <person name="Wu L."/>
            <person name="Ma J."/>
        </authorList>
    </citation>
    <scope>NUCLEOTIDE SEQUENCE [LARGE SCALE GENOMIC DNA]</scope>
    <source>
        <strain evidence="3">DFY28</strain>
    </source>
</reference>
<dbReference type="PANTHER" id="PTHR37315:SF1">
    <property type="entry name" value="UPF0311 PROTEIN BLR7842"/>
    <property type="match status" value="1"/>
</dbReference>
<keyword evidence="3" id="KW-1185">Reference proteome</keyword>
<dbReference type="EMBL" id="JBHUEY010000001">
    <property type="protein sequence ID" value="MFD1781905.1"/>
    <property type="molecule type" value="Genomic_DNA"/>
</dbReference>
<dbReference type="Proteomes" id="UP001597237">
    <property type="component" value="Unassembled WGS sequence"/>
</dbReference>
<evidence type="ECO:0000256" key="1">
    <source>
        <dbReference type="HAMAP-Rule" id="MF_00775"/>
    </source>
</evidence>
<name>A0ABW4MVJ9_9CAUL</name>
<dbReference type="HAMAP" id="MF_00775">
    <property type="entry name" value="UPF0311"/>
    <property type="match status" value="1"/>
</dbReference>
<organism evidence="2 3">
    <name type="scientific">Phenylobacterium terrae</name>
    <dbReference type="NCBI Taxonomy" id="2665495"/>
    <lineage>
        <taxon>Bacteria</taxon>
        <taxon>Pseudomonadati</taxon>
        <taxon>Pseudomonadota</taxon>
        <taxon>Alphaproteobacteria</taxon>
        <taxon>Caulobacterales</taxon>
        <taxon>Caulobacteraceae</taxon>
        <taxon>Phenylobacterium</taxon>
    </lineage>
</organism>
<dbReference type="Gene3D" id="2.40.160.20">
    <property type="match status" value="1"/>
</dbReference>